<dbReference type="EMBL" id="BKCJ011763754">
    <property type="protein sequence ID" value="GFD50946.1"/>
    <property type="molecule type" value="Genomic_DNA"/>
</dbReference>
<proteinExistence type="predicted"/>
<feature type="non-terminal residue" evidence="1">
    <location>
        <position position="1"/>
    </location>
</feature>
<feature type="non-terminal residue" evidence="1">
    <location>
        <position position="115"/>
    </location>
</feature>
<dbReference type="AlphaFoldDB" id="A0A699WZB0"/>
<reference evidence="1" key="1">
    <citation type="journal article" date="2019" name="Sci. Rep.">
        <title>Draft genome of Tanacetum cinerariifolium, the natural source of mosquito coil.</title>
        <authorList>
            <person name="Yamashiro T."/>
            <person name="Shiraishi A."/>
            <person name="Satake H."/>
            <person name="Nakayama K."/>
        </authorList>
    </citation>
    <scope>NUCLEOTIDE SEQUENCE</scope>
</reference>
<comment type="caution">
    <text evidence="1">The sequence shown here is derived from an EMBL/GenBank/DDBJ whole genome shotgun (WGS) entry which is preliminary data.</text>
</comment>
<organism evidence="1">
    <name type="scientific">Tanacetum cinerariifolium</name>
    <name type="common">Dalmatian daisy</name>
    <name type="synonym">Chrysanthemum cinerariifolium</name>
    <dbReference type="NCBI Taxonomy" id="118510"/>
    <lineage>
        <taxon>Eukaryota</taxon>
        <taxon>Viridiplantae</taxon>
        <taxon>Streptophyta</taxon>
        <taxon>Embryophyta</taxon>
        <taxon>Tracheophyta</taxon>
        <taxon>Spermatophyta</taxon>
        <taxon>Magnoliopsida</taxon>
        <taxon>eudicotyledons</taxon>
        <taxon>Gunneridae</taxon>
        <taxon>Pentapetalae</taxon>
        <taxon>asterids</taxon>
        <taxon>campanulids</taxon>
        <taxon>Asterales</taxon>
        <taxon>Asteraceae</taxon>
        <taxon>Asteroideae</taxon>
        <taxon>Anthemideae</taxon>
        <taxon>Anthemidinae</taxon>
        <taxon>Tanacetum</taxon>
    </lineage>
</organism>
<evidence type="ECO:0000313" key="1">
    <source>
        <dbReference type="EMBL" id="GFD50946.1"/>
    </source>
</evidence>
<accession>A0A699WZB0</accession>
<protein>
    <submittedName>
        <fullName evidence="1">Uncharacterized protein</fullName>
    </submittedName>
</protein>
<sequence length="115" mass="11496">CGGVVGHHCHQGAGAWLLCATEYSHPCENRGVHPHRDSAVQRAVRLRCAFGACGAGAGDQHGRLSECAAPVLATAQTGPLSTATRLAGVSHQVAGVCGGHVGGAVGPDVYHAGLV</sequence>
<name>A0A699WZB0_TANCI</name>
<gene>
    <name evidence="1" type="ORF">Tci_922915</name>
</gene>